<dbReference type="GO" id="GO:0003676">
    <property type="term" value="F:nucleic acid binding"/>
    <property type="evidence" value="ECO:0007669"/>
    <property type="project" value="InterPro"/>
</dbReference>
<keyword evidence="1" id="KW-0862">Zinc</keyword>
<reference evidence="3" key="1">
    <citation type="journal article" date="2023" name="bioRxiv">
        <title>Improved chromosome-level genome assembly for marigold (Tagetes erecta).</title>
        <authorList>
            <person name="Jiang F."/>
            <person name="Yuan L."/>
            <person name="Wang S."/>
            <person name="Wang H."/>
            <person name="Xu D."/>
            <person name="Wang A."/>
            <person name="Fan W."/>
        </authorList>
    </citation>
    <scope>NUCLEOTIDE SEQUENCE</scope>
    <source>
        <strain evidence="3">WSJ</strain>
        <tissue evidence="3">Leaf</tissue>
    </source>
</reference>
<organism evidence="3 4">
    <name type="scientific">Tagetes erecta</name>
    <name type="common">African marigold</name>
    <dbReference type="NCBI Taxonomy" id="13708"/>
    <lineage>
        <taxon>Eukaryota</taxon>
        <taxon>Viridiplantae</taxon>
        <taxon>Streptophyta</taxon>
        <taxon>Embryophyta</taxon>
        <taxon>Tracheophyta</taxon>
        <taxon>Spermatophyta</taxon>
        <taxon>Magnoliopsida</taxon>
        <taxon>eudicotyledons</taxon>
        <taxon>Gunneridae</taxon>
        <taxon>Pentapetalae</taxon>
        <taxon>asterids</taxon>
        <taxon>campanulids</taxon>
        <taxon>Asterales</taxon>
        <taxon>Asteraceae</taxon>
        <taxon>Asteroideae</taxon>
        <taxon>Heliantheae alliance</taxon>
        <taxon>Tageteae</taxon>
        <taxon>Tagetes</taxon>
    </lineage>
</organism>
<dbReference type="PROSITE" id="PS50158">
    <property type="entry name" value="ZF_CCHC"/>
    <property type="match status" value="1"/>
</dbReference>
<dbReference type="InterPro" id="IPR001878">
    <property type="entry name" value="Znf_CCHC"/>
</dbReference>
<protein>
    <recommendedName>
        <fullName evidence="2">CCHC-type domain-containing protein</fullName>
    </recommendedName>
</protein>
<keyword evidence="1" id="KW-0479">Metal-binding</keyword>
<keyword evidence="1" id="KW-0863">Zinc-finger</keyword>
<proteinExistence type="predicted"/>
<dbReference type="Proteomes" id="UP001229421">
    <property type="component" value="Unassembled WGS sequence"/>
</dbReference>
<name>A0AAD8NXE2_TARER</name>
<evidence type="ECO:0000259" key="2">
    <source>
        <dbReference type="PROSITE" id="PS50158"/>
    </source>
</evidence>
<dbReference type="Pfam" id="PF08284">
    <property type="entry name" value="RVP_2"/>
    <property type="match status" value="1"/>
</dbReference>
<evidence type="ECO:0000256" key="1">
    <source>
        <dbReference type="PROSITE-ProRule" id="PRU00047"/>
    </source>
</evidence>
<gene>
    <name evidence="3" type="ORF">QVD17_19651</name>
</gene>
<dbReference type="GO" id="GO:0008270">
    <property type="term" value="F:zinc ion binding"/>
    <property type="evidence" value="ECO:0007669"/>
    <property type="project" value="UniProtKB-KW"/>
</dbReference>
<dbReference type="InterPro" id="IPR032567">
    <property type="entry name" value="RTL1-rel"/>
</dbReference>
<accession>A0AAD8NXE2</accession>
<sequence>MECRGIVKCDKCRKSGHMAKDCWVGNGGDKPKTATGAFNMTRKEARNEPEVISGMDWLSKFNANIGCRERLVCLKAPDGSPVTMYGNQESKVPRVISILKANRVIQQGCNSFLAYVKDVEEKPNQLSDVPIVCNFPDVFPEDFPGTPPDREIEFQIDLVPGAQPWRKHRID</sequence>
<evidence type="ECO:0000313" key="4">
    <source>
        <dbReference type="Proteomes" id="UP001229421"/>
    </source>
</evidence>
<dbReference type="PANTHER" id="PTHR15503">
    <property type="entry name" value="LDOC1 RELATED"/>
    <property type="match status" value="1"/>
</dbReference>
<feature type="domain" description="CCHC-type" evidence="2">
    <location>
        <begin position="8"/>
        <end position="22"/>
    </location>
</feature>
<evidence type="ECO:0000313" key="3">
    <source>
        <dbReference type="EMBL" id="KAK1424324.1"/>
    </source>
</evidence>
<dbReference type="AlphaFoldDB" id="A0AAD8NXE2"/>
<dbReference type="EMBL" id="JAUHHV010000005">
    <property type="protein sequence ID" value="KAK1424324.1"/>
    <property type="molecule type" value="Genomic_DNA"/>
</dbReference>
<keyword evidence="4" id="KW-1185">Reference proteome</keyword>
<comment type="caution">
    <text evidence="3">The sequence shown here is derived from an EMBL/GenBank/DDBJ whole genome shotgun (WGS) entry which is preliminary data.</text>
</comment>
<dbReference type="PANTHER" id="PTHR15503:SF45">
    <property type="entry name" value="RNA-DIRECTED DNA POLYMERASE HOMOLOG"/>
    <property type="match status" value="1"/>
</dbReference>